<proteinExistence type="predicted"/>
<sequence>MNNRAETSHLPTRRRERQMQGFRDSRVEVSAICQQGLTRKPCLRFHRLFTAVGQDGSYNPTRTAQCIHSGIVRLAR</sequence>
<name>A0A1N7RSQ7_9BURK</name>
<dbReference type="AlphaFoldDB" id="A0A1N7RSQ7"/>
<gene>
    <name evidence="2" type="ORF">BN2475_140029</name>
</gene>
<accession>A0A1N7RSQ7</accession>
<dbReference type="STRING" id="1247936.BN2475_140029"/>
<evidence type="ECO:0000256" key="1">
    <source>
        <dbReference type="SAM" id="MobiDB-lite"/>
    </source>
</evidence>
<keyword evidence="3" id="KW-1185">Reference proteome</keyword>
<evidence type="ECO:0000313" key="2">
    <source>
        <dbReference type="EMBL" id="SIT38151.1"/>
    </source>
</evidence>
<dbReference type="Proteomes" id="UP000187012">
    <property type="component" value="Unassembled WGS sequence"/>
</dbReference>
<protein>
    <submittedName>
        <fullName evidence="2">Uncharacterized protein</fullName>
    </submittedName>
</protein>
<feature type="region of interest" description="Disordered" evidence="1">
    <location>
        <begin position="1"/>
        <end position="22"/>
    </location>
</feature>
<organism evidence="2 3">
    <name type="scientific">Paraburkholderia ribeironis</name>
    <dbReference type="NCBI Taxonomy" id="1247936"/>
    <lineage>
        <taxon>Bacteria</taxon>
        <taxon>Pseudomonadati</taxon>
        <taxon>Pseudomonadota</taxon>
        <taxon>Betaproteobacteria</taxon>
        <taxon>Burkholderiales</taxon>
        <taxon>Burkholderiaceae</taxon>
        <taxon>Paraburkholderia</taxon>
    </lineage>
</organism>
<reference evidence="2 3" key="1">
    <citation type="submission" date="2016-12" db="EMBL/GenBank/DDBJ databases">
        <authorList>
            <person name="Song W.-J."/>
            <person name="Kurnit D.M."/>
        </authorList>
    </citation>
    <scope>NUCLEOTIDE SEQUENCE [LARGE SCALE GENOMIC DNA]</scope>
    <source>
        <strain evidence="2 3">STM7296</strain>
    </source>
</reference>
<dbReference type="EMBL" id="CYGX02000014">
    <property type="protein sequence ID" value="SIT38151.1"/>
    <property type="molecule type" value="Genomic_DNA"/>
</dbReference>
<evidence type="ECO:0000313" key="3">
    <source>
        <dbReference type="Proteomes" id="UP000187012"/>
    </source>
</evidence>